<evidence type="ECO:0000256" key="2">
    <source>
        <dbReference type="ARBA" id="ARBA00004236"/>
    </source>
</evidence>
<dbReference type="WBParaSite" id="SRAE_2000224300.1">
    <property type="protein sequence ID" value="SRAE_2000224300.1"/>
    <property type="gene ID" value="WBGene00262452"/>
</dbReference>
<evidence type="ECO:0000256" key="11">
    <source>
        <dbReference type="SAM" id="Phobius"/>
    </source>
</evidence>
<dbReference type="OMA" id="SYAHVKS"/>
<dbReference type="PRINTS" id="PR00253">
    <property type="entry name" value="GABAARECEPTR"/>
</dbReference>
<evidence type="ECO:0000259" key="12">
    <source>
        <dbReference type="Pfam" id="PF02931"/>
    </source>
</evidence>
<dbReference type="RefSeq" id="XP_024506781.1">
    <property type="nucleotide sequence ID" value="XM_024653290.1"/>
</dbReference>
<evidence type="ECO:0000256" key="8">
    <source>
        <dbReference type="ARBA" id="ARBA00023065"/>
    </source>
</evidence>
<keyword evidence="14" id="KW-0675">Receptor</keyword>
<keyword evidence="15" id="KW-1185">Reference proteome</keyword>
<dbReference type="FunFam" id="2.70.170.10:FF:000051">
    <property type="entry name" value="Ligand-Gated ion Channel"/>
    <property type="match status" value="1"/>
</dbReference>
<evidence type="ECO:0000256" key="7">
    <source>
        <dbReference type="ARBA" id="ARBA00022989"/>
    </source>
</evidence>
<keyword evidence="4" id="KW-1003">Cell membrane</keyword>
<dbReference type="Pfam" id="PF02932">
    <property type="entry name" value="Neur_chan_memb"/>
    <property type="match status" value="1"/>
</dbReference>
<comment type="subcellular location">
    <subcellularLocation>
        <location evidence="2">Cell membrane</location>
    </subcellularLocation>
    <subcellularLocation>
        <location evidence="1">Membrane</location>
        <topology evidence="1">Multi-pass membrane protein</topology>
    </subcellularLocation>
</comment>
<dbReference type="CDD" id="cd18987">
    <property type="entry name" value="LGIC_ECD_anion"/>
    <property type="match status" value="1"/>
</dbReference>
<accession>A0A090LCR9</accession>
<dbReference type="InterPro" id="IPR038050">
    <property type="entry name" value="Neuro_actylchol_rec"/>
</dbReference>
<name>A0A090LCR9_STRRB</name>
<evidence type="ECO:0000256" key="3">
    <source>
        <dbReference type="ARBA" id="ARBA00022448"/>
    </source>
</evidence>
<evidence type="ECO:0000313" key="17">
    <source>
        <dbReference type="WormBase" id="SRAE_2000224300"/>
    </source>
</evidence>
<dbReference type="Gene3D" id="2.70.170.10">
    <property type="entry name" value="Neurotransmitter-gated ion-channel ligand-binding domain"/>
    <property type="match status" value="1"/>
</dbReference>
<reference evidence="16" key="2">
    <citation type="submission" date="2020-12" db="UniProtKB">
        <authorList>
            <consortium name="WormBaseParasite"/>
        </authorList>
    </citation>
    <scope>IDENTIFICATION</scope>
</reference>
<dbReference type="Pfam" id="PF02931">
    <property type="entry name" value="Neur_chan_LBD"/>
    <property type="match status" value="1"/>
</dbReference>
<evidence type="ECO:0000259" key="13">
    <source>
        <dbReference type="Pfam" id="PF02932"/>
    </source>
</evidence>
<dbReference type="CDD" id="cd19049">
    <property type="entry name" value="LGIC_TM_anion"/>
    <property type="match status" value="1"/>
</dbReference>
<keyword evidence="5 11" id="KW-0812">Transmembrane</keyword>
<evidence type="ECO:0000256" key="9">
    <source>
        <dbReference type="ARBA" id="ARBA00023136"/>
    </source>
</evidence>
<dbReference type="CTD" id="36379946"/>
<sequence>MDSLNNLIVNDTNTNNIQSPNIFSLYKDKKYSSEKLSNENSKENKILLDKKDTKDEIQVYDEYFDNESLQQKYVEEKKSRMKLITTTNSLNYPYDHYIYKHITKRIPRYNLSHSLPVHCGFYVESLGNFRSTEMTFDIDLYLYMTWKDESLAHSNEEYISINDQNVLDLLWVPDLYFANARSATKHKVTVPNFNMYIAKDGTISYGVRVTLNVATNLDLKNYPHDKQKTEIKIISYGHVVSEMNVTWFTENPINFNDEIGLPEFKITGVSPDYCNGTFRYTLTDTSFRIGHFSCLKAIIFLDRAIGYHLVQSYIPTALIVIISWVSFWIDRRVVQARIFLSFSTLLTLSTQANGLRFGLPPVSYAKAIDYWYGICMLFIFGVLLEFAIVNSYMRRANKYSNMSHNWHLFSTPVSGSERKSFSCKGEKSNGILSQDIDTDVEDTISYFKSIPSSKQYITQTELIYKAMYYNRRALTVDQISRIAFPGVFFLFNIIYWYYYLYYGKYDDYQ</sequence>
<feature type="domain" description="Neurotransmitter-gated ion-channel ligand-binding" evidence="12">
    <location>
        <begin position="98"/>
        <end position="269"/>
    </location>
</feature>
<dbReference type="Proteomes" id="UP000035682">
    <property type="component" value="Unplaced"/>
</dbReference>
<evidence type="ECO:0000256" key="6">
    <source>
        <dbReference type="ARBA" id="ARBA00022729"/>
    </source>
</evidence>
<evidence type="ECO:0000313" key="14">
    <source>
        <dbReference type="EMBL" id="CEF67581.1"/>
    </source>
</evidence>
<dbReference type="InterPro" id="IPR006202">
    <property type="entry name" value="Neur_chan_lig-bd"/>
</dbReference>
<organism evidence="14">
    <name type="scientific">Strongyloides ratti</name>
    <name type="common">Parasitic roundworm</name>
    <dbReference type="NCBI Taxonomy" id="34506"/>
    <lineage>
        <taxon>Eukaryota</taxon>
        <taxon>Metazoa</taxon>
        <taxon>Ecdysozoa</taxon>
        <taxon>Nematoda</taxon>
        <taxon>Chromadorea</taxon>
        <taxon>Rhabditida</taxon>
        <taxon>Tylenchina</taxon>
        <taxon>Panagrolaimomorpha</taxon>
        <taxon>Strongyloidoidea</taxon>
        <taxon>Strongyloididae</taxon>
        <taxon>Strongyloides</taxon>
    </lineage>
</organism>
<feature type="transmembrane region" description="Helical" evidence="11">
    <location>
        <begin position="338"/>
        <end position="358"/>
    </location>
</feature>
<reference evidence="14 15" key="1">
    <citation type="submission" date="2014-09" db="EMBL/GenBank/DDBJ databases">
        <authorList>
            <person name="Martin A.A."/>
        </authorList>
    </citation>
    <scope>NUCLEOTIDE SEQUENCE</scope>
    <source>
        <strain evidence="15">ED321</strain>
        <strain evidence="14">ED321 Heterogonic</strain>
    </source>
</reference>
<evidence type="ECO:0000313" key="16">
    <source>
        <dbReference type="WBParaSite" id="SRAE_2000224300.1"/>
    </source>
</evidence>
<dbReference type="InterPro" id="IPR036719">
    <property type="entry name" value="Neuro-gated_channel_TM_sf"/>
</dbReference>
<dbReference type="AlphaFoldDB" id="A0A090LCR9"/>
<protein>
    <submittedName>
        <fullName evidence="14 16">Uncharacterized protein</fullName>
    </submittedName>
</protein>
<keyword evidence="7 11" id="KW-1133">Transmembrane helix</keyword>
<keyword evidence="3" id="KW-0813">Transport</keyword>
<dbReference type="SUPFAM" id="SSF63712">
    <property type="entry name" value="Nicotinic receptor ligand binding domain-like"/>
    <property type="match status" value="1"/>
</dbReference>
<dbReference type="OrthoDB" id="8890589at2759"/>
<dbReference type="WormBase" id="SRAE_2000224300">
    <property type="protein sequence ID" value="SRP02987"/>
    <property type="gene ID" value="WBGene00262452"/>
</dbReference>
<feature type="transmembrane region" description="Helical" evidence="11">
    <location>
        <begin position="370"/>
        <end position="393"/>
    </location>
</feature>
<dbReference type="EMBL" id="LN609529">
    <property type="protein sequence ID" value="CEF67581.1"/>
    <property type="molecule type" value="Genomic_DNA"/>
</dbReference>
<feature type="transmembrane region" description="Helical" evidence="11">
    <location>
        <begin position="479"/>
        <end position="499"/>
    </location>
</feature>
<dbReference type="Gene3D" id="1.20.58.390">
    <property type="entry name" value="Neurotransmitter-gated ion-channel transmembrane domain"/>
    <property type="match status" value="1"/>
</dbReference>
<proteinExistence type="predicted"/>
<dbReference type="GO" id="GO:0005230">
    <property type="term" value="F:extracellular ligand-gated monoatomic ion channel activity"/>
    <property type="evidence" value="ECO:0007669"/>
    <property type="project" value="InterPro"/>
</dbReference>
<feature type="domain" description="Neurotransmitter-gated ion-channel transmembrane" evidence="13">
    <location>
        <begin position="313"/>
        <end position="404"/>
    </location>
</feature>
<dbReference type="InterPro" id="IPR036734">
    <property type="entry name" value="Neur_chan_lig-bd_sf"/>
</dbReference>
<dbReference type="SUPFAM" id="SSF90112">
    <property type="entry name" value="Neurotransmitter-gated ion-channel transmembrane pore"/>
    <property type="match status" value="1"/>
</dbReference>
<keyword evidence="9 11" id="KW-0472">Membrane</keyword>
<evidence type="ECO:0000256" key="4">
    <source>
        <dbReference type="ARBA" id="ARBA00022475"/>
    </source>
</evidence>
<dbReference type="STRING" id="34506.A0A090LCR9"/>
<evidence type="ECO:0000313" key="15">
    <source>
        <dbReference type="Proteomes" id="UP000035682"/>
    </source>
</evidence>
<feature type="transmembrane region" description="Helical" evidence="11">
    <location>
        <begin position="312"/>
        <end position="329"/>
    </location>
</feature>
<evidence type="ECO:0000256" key="1">
    <source>
        <dbReference type="ARBA" id="ARBA00004141"/>
    </source>
</evidence>
<evidence type="ECO:0000256" key="10">
    <source>
        <dbReference type="ARBA" id="ARBA00023303"/>
    </source>
</evidence>
<dbReference type="InterPro" id="IPR006028">
    <property type="entry name" value="GABAA/Glycine_rcpt"/>
</dbReference>
<dbReference type="InterPro" id="IPR006201">
    <property type="entry name" value="Neur_channel"/>
</dbReference>
<dbReference type="PANTHER" id="PTHR18945">
    <property type="entry name" value="NEUROTRANSMITTER GATED ION CHANNEL"/>
    <property type="match status" value="1"/>
</dbReference>
<keyword evidence="6" id="KW-0732">Signal</keyword>
<dbReference type="GeneID" id="36379946"/>
<dbReference type="InterPro" id="IPR006029">
    <property type="entry name" value="Neurotrans-gated_channel_TM"/>
</dbReference>
<keyword evidence="8" id="KW-0406">Ion transport</keyword>
<keyword evidence="10" id="KW-0407">Ion channel</keyword>
<dbReference type="GO" id="GO:0004888">
    <property type="term" value="F:transmembrane signaling receptor activity"/>
    <property type="evidence" value="ECO:0007669"/>
    <property type="project" value="InterPro"/>
</dbReference>
<gene>
    <name evidence="14 16 17" type="ORF">SRAE_2000224300</name>
</gene>
<evidence type="ECO:0000256" key="5">
    <source>
        <dbReference type="ARBA" id="ARBA00022692"/>
    </source>
</evidence>
<dbReference type="GO" id="GO:0005886">
    <property type="term" value="C:plasma membrane"/>
    <property type="evidence" value="ECO:0007669"/>
    <property type="project" value="UniProtKB-SubCell"/>
</dbReference>